<dbReference type="PANTHER" id="PTHR43289">
    <property type="entry name" value="MITOGEN-ACTIVATED PROTEIN KINASE KINASE KINASE 20-RELATED"/>
    <property type="match status" value="1"/>
</dbReference>
<evidence type="ECO:0000256" key="3">
    <source>
        <dbReference type="ARBA" id="ARBA00022679"/>
    </source>
</evidence>
<dbReference type="EC" id="2.7.11.1" evidence="1"/>
<evidence type="ECO:0000313" key="11">
    <source>
        <dbReference type="Proteomes" id="UP000199111"/>
    </source>
</evidence>
<feature type="compositionally biased region" description="Low complexity" evidence="8">
    <location>
        <begin position="438"/>
        <end position="474"/>
    </location>
</feature>
<evidence type="ECO:0000256" key="1">
    <source>
        <dbReference type="ARBA" id="ARBA00012513"/>
    </source>
</evidence>
<dbReference type="InterPro" id="IPR000719">
    <property type="entry name" value="Prot_kinase_dom"/>
</dbReference>
<reference evidence="11" key="1">
    <citation type="submission" date="2016-10" db="EMBL/GenBank/DDBJ databases">
        <authorList>
            <person name="Varghese N."/>
            <person name="Submissions S."/>
        </authorList>
    </citation>
    <scope>NUCLEOTIDE SEQUENCE [LARGE SCALE GENOMIC DNA]</scope>
    <source>
        <strain evidence="11">CGMCC 4.2126</strain>
    </source>
</reference>
<keyword evidence="2 10" id="KW-0723">Serine/threonine-protein kinase</keyword>
<feature type="region of interest" description="Disordered" evidence="8">
    <location>
        <begin position="282"/>
        <end position="329"/>
    </location>
</feature>
<accession>A0A1I4EDZ1</accession>
<dbReference type="GO" id="GO:0005524">
    <property type="term" value="F:ATP binding"/>
    <property type="evidence" value="ECO:0007669"/>
    <property type="project" value="UniProtKB-UniRule"/>
</dbReference>
<keyword evidence="4 7" id="KW-0547">Nucleotide-binding</keyword>
<dbReference type="AlphaFoldDB" id="A0A1I4EDZ1"/>
<evidence type="ECO:0000256" key="4">
    <source>
        <dbReference type="ARBA" id="ARBA00022741"/>
    </source>
</evidence>
<keyword evidence="3" id="KW-0808">Transferase</keyword>
<dbReference type="PROSITE" id="PS50011">
    <property type="entry name" value="PROTEIN_KINASE_DOM"/>
    <property type="match status" value="1"/>
</dbReference>
<feature type="region of interest" description="Disordered" evidence="8">
    <location>
        <begin position="540"/>
        <end position="573"/>
    </location>
</feature>
<keyword evidence="6 7" id="KW-0067">ATP-binding</keyword>
<feature type="binding site" evidence="7">
    <location>
        <position position="48"/>
    </location>
    <ligand>
        <name>ATP</name>
        <dbReference type="ChEBI" id="CHEBI:30616"/>
    </ligand>
</feature>
<evidence type="ECO:0000256" key="8">
    <source>
        <dbReference type="SAM" id="MobiDB-lite"/>
    </source>
</evidence>
<dbReference type="PROSITE" id="PS00107">
    <property type="entry name" value="PROTEIN_KINASE_ATP"/>
    <property type="match status" value="1"/>
</dbReference>
<name>A0A1I4EDZ1_9ACTN</name>
<protein>
    <recommendedName>
        <fullName evidence="1">non-specific serine/threonine protein kinase</fullName>
        <ecNumber evidence="1">2.7.11.1</ecNumber>
    </recommendedName>
</protein>
<sequence>MAGIVGGWERAQAVLAGRYRLEELIGRGGTGEVWRGHDLRPGWPVAVKILSPQVTDVSMRERFAREARTAARVVHPNVVTVFDVGEHKGRPFLVMELLTGRDLATELAEDGPPDIFAMCRLAGQAAVGLDAAHRAGVVHRDVKPANLHRSGDGALKVVDFGTARVATEAATRLTSGGDVIGTAAYLSPEQILGEAGDAASDLYALGCVCYELLCGRPPFVGPAADLISQHVRSLPDPPRRHRPDVPAELERLVLALLEKDPAARPPSGEVVRRVLAGVARQVAPRARDAAAPPPPAPEPGPPPARARTAEAQAGRARSTEVWTAQARPTEARLAEARLAEARPTEARLAEARSVEARTAEAQGVRAQSTEVWTAEAWTARSRTGEGARSAGAVPGRLRGWHVGAGLGVLAVLVAGALWTSAPADPAGSAAAAITSAAPAATRSGPPSASPSPSRTASQRVSAAPSPTPSRTAASQGWRARLLAFSRAVTEQERQGGIDRKLARKLRGKIAKIAGKIQKGKSEDARDELREIGRDLAEARRKGRLASEGPLLDFLRGSGSALTSPPRGRDSDDD</sequence>
<dbReference type="InterPro" id="IPR011009">
    <property type="entry name" value="Kinase-like_dom_sf"/>
</dbReference>
<dbReference type="Proteomes" id="UP000199111">
    <property type="component" value="Unassembled WGS sequence"/>
</dbReference>
<dbReference type="PANTHER" id="PTHR43289:SF6">
    <property type="entry name" value="SERINE_THREONINE-PROTEIN KINASE NEKL-3"/>
    <property type="match status" value="1"/>
</dbReference>
<dbReference type="SUPFAM" id="SSF56112">
    <property type="entry name" value="Protein kinase-like (PK-like)"/>
    <property type="match status" value="1"/>
</dbReference>
<feature type="region of interest" description="Disordered" evidence="8">
    <location>
        <begin position="438"/>
        <end position="475"/>
    </location>
</feature>
<organism evidence="10 11">
    <name type="scientific">Streptosporangium canum</name>
    <dbReference type="NCBI Taxonomy" id="324952"/>
    <lineage>
        <taxon>Bacteria</taxon>
        <taxon>Bacillati</taxon>
        <taxon>Actinomycetota</taxon>
        <taxon>Actinomycetes</taxon>
        <taxon>Streptosporangiales</taxon>
        <taxon>Streptosporangiaceae</taxon>
        <taxon>Streptosporangium</taxon>
    </lineage>
</organism>
<feature type="compositionally biased region" description="Pro residues" evidence="8">
    <location>
        <begin position="291"/>
        <end position="304"/>
    </location>
</feature>
<dbReference type="CDD" id="cd14014">
    <property type="entry name" value="STKc_PknB_like"/>
    <property type="match status" value="1"/>
</dbReference>
<dbReference type="InterPro" id="IPR017441">
    <property type="entry name" value="Protein_kinase_ATP_BS"/>
</dbReference>
<dbReference type="EMBL" id="FOQY01000049">
    <property type="protein sequence ID" value="SFL03419.1"/>
    <property type="molecule type" value="Genomic_DNA"/>
</dbReference>
<feature type="compositionally biased region" description="Low complexity" evidence="8">
    <location>
        <begin position="305"/>
        <end position="316"/>
    </location>
</feature>
<keyword evidence="11" id="KW-1185">Reference proteome</keyword>
<dbReference type="Pfam" id="PF00069">
    <property type="entry name" value="Pkinase"/>
    <property type="match status" value="1"/>
</dbReference>
<keyword evidence="5 10" id="KW-0418">Kinase</keyword>
<feature type="domain" description="Protein kinase" evidence="9">
    <location>
        <begin position="19"/>
        <end position="276"/>
    </location>
</feature>
<evidence type="ECO:0000259" key="9">
    <source>
        <dbReference type="PROSITE" id="PS50011"/>
    </source>
</evidence>
<evidence type="ECO:0000256" key="5">
    <source>
        <dbReference type="ARBA" id="ARBA00022777"/>
    </source>
</evidence>
<evidence type="ECO:0000313" key="10">
    <source>
        <dbReference type="EMBL" id="SFL03419.1"/>
    </source>
</evidence>
<dbReference type="Gene3D" id="3.30.200.20">
    <property type="entry name" value="Phosphorylase Kinase, domain 1"/>
    <property type="match status" value="1"/>
</dbReference>
<proteinExistence type="predicted"/>
<evidence type="ECO:0000256" key="6">
    <source>
        <dbReference type="ARBA" id="ARBA00022840"/>
    </source>
</evidence>
<dbReference type="SMART" id="SM00220">
    <property type="entry name" value="S_TKc"/>
    <property type="match status" value="1"/>
</dbReference>
<dbReference type="Gene3D" id="1.10.510.10">
    <property type="entry name" value="Transferase(Phosphotransferase) domain 1"/>
    <property type="match status" value="1"/>
</dbReference>
<evidence type="ECO:0000256" key="7">
    <source>
        <dbReference type="PROSITE-ProRule" id="PRU10141"/>
    </source>
</evidence>
<gene>
    <name evidence="10" type="ORF">SAMN05216275_1493</name>
</gene>
<dbReference type="GO" id="GO:0004674">
    <property type="term" value="F:protein serine/threonine kinase activity"/>
    <property type="evidence" value="ECO:0007669"/>
    <property type="project" value="UniProtKB-KW"/>
</dbReference>
<evidence type="ECO:0000256" key="2">
    <source>
        <dbReference type="ARBA" id="ARBA00022527"/>
    </source>
</evidence>